<protein>
    <submittedName>
        <fullName evidence="1">Uncharacterized protein</fullName>
    </submittedName>
</protein>
<accession>A0A176VNB1</accession>
<name>A0A176VNB1_MARPO</name>
<dbReference type="EMBL" id="LVLJ01003476">
    <property type="protein sequence ID" value="OAE21276.1"/>
    <property type="molecule type" value="Genomic_DNA"/>
</dbReference>
<sequence length="124" mass="14118">MEVWRTDKGSQTWWMERQWTEAEMCQGVACRGPGLGWLMVPWLLWRSASDLEVTRARSQGWRINAYNSNLAGLEEESAFSGVCTVEDFSKSGTILHEAMAKPVRREGSRKKRGTTLFCRSGDDL</sequence>
<organism evidence="1 2">
    <name type="scientific">Marchantia polymorpha subsp. ruderalis</name>
    <dbReference type="NCBI Taxonomy" id="1480154"/>
    <lineage>
        <taxon>Eukaryota</taxon>
        <taxon>Viridiplantae</taxon>
        <taxon>Streptophyta</taxon>
        <taxon>Embryophyta</taxon>
        <taxon>Marchantiophyta</taxon>
        <taxon>Marchantiopsida</taxon>
        <taxon>Marchantiidae</taxon>
        <taxon>Marchantiales</taxon>
        <taxon>Marchantiaceae</taxon>
        <taxon>Marchantia</taxon>
    </lineage>
</organism>
<comment type="caution">
    <text evidence="1">The sequence shown here is derived from an EMBL/GenBank/DDBJ whole genome shotgun (WGS) entry which is preliminary data.</text>
</comment>
<proteinExistence type="predicted"/>
<evidence type="ECO:0000313" key="1">
    <source>
        <dbReference type="EMBL" id="OAE21276.1"/>
    </source>
</evidence>
<gene>
    <name evidence="1" type="ORF">AXG93_868s1130</name>
</gene>
<reference evidence="1" key="1">
    <citation type="submission" date="2016-03" db="EMBL/GenBank/DDBJ databases">
        <title>Mechanisms controlling the formation of the plant cell surface in tip-growing cells are functionally conserved among land plants.</title>
        <authorList>
            <person name="Honkanen S."/>
            <person name="Jones V.A."/>
            <person name="Morieri G."/>
            <person name="Champion C."/>
            <person name="Hetherington A.J."/>
            <person name="Kelly S."/>
            <person name="Saint-Marcoux D."/>
            <person name="Proust H."/>
            <person name="Prescott H."/>
            <person name="Dolan L."/>
        </authorList>
    </citation>
    <scope>NUCLEOTIDE SEQUENCE [LARGE SCALE GENOMIC DNA]</scope>
    <source>
        <tissue evidence="1">Whole gametophyte</tissue>
    </source>
</reference>
<evidence type="ECO:0000313" key="2">
    <source>
        <dbReference type="Proteomes" id="UP000077202"/>
    </source>
</evidence>
<keyword evidence="2" id="KW-1185">Reference proteome</keyword>
<dbReference type="AlphaFoldDB" id="A0A176VNB1"/>
<dbReference type="Proteomes" id="UP000077202">
    <property type="component" value="Unassembled WGS sequence"/>
</dbReference>